<name>A0ABW9CYJ4_9BURK</name>
<protein>
    <recommendedName>
        <fullName evidence="3">Threonine dehydratase</fullName>
    </recommendedName>
</protein>
<keyword evidence="2" id="KW-1185">Reference proteome</keyword>
<evidence type="ECO:0000313" key="1">
    <source>
        <dbReference type="EMBL" id="MFM0522913.1"/>
    </source>
</evidence>
<evidence type="ECO:0008006" key="3">
    <source>
        <dbReference type="Google" id="ProtNLM"/>
    </source>
</evidence>
<comment type="caution">
    <text evidence="1">The sequence shown here is derived from an EMBL/GenBank/DDBJ whole genome shotgun (WGS) entry which is preliminary data.</text>
</comment>
<dbReference type="Proteomes" id="UP001629462">
    <property type="component" value="Unassembled WGS sequence"/>
</dbReference>
<dbReference type="RefSeq" id="WP_284509271.1">
    <property type="nucleotide sequence ID" value="NZ_JAQQDB010000063.1"/>
</dbReference>
<sequence length="43" mass="4301">MVVESDGAVALAGLMTDSAAAPFRGKRVLIVASGEHVDAALFG</sequence>
<gene>
    <name evidence="1" type="ORF">PQR08_36415</name>
</gene>
<reference evidence="1 2" key="1">
    <citation type="journal article" date="2024" name="Chem. Sci.">
        <title>Discovery of megapolipeptins by genome mining of a Burkholderiales bacteria collection.</title>
        <authorList>
            <person name="Paulo B.S."/>
            <person name="Recchia M.J.J."/>
            <person name="Lee S."/>
            <person name="Fergusson C.H."/>
            <person name="Romanowski S.B."/>
            <person name="Hernandez A."/>
            <person name="Krull N."/>
            <person name="Liu D.Y."/>
            <person name="Cavanagh H."/>
            <person name="Bos A."/>
            <person name="Gray C.A."/>
            <person name="Murphy B.T."/>
            <person name="Linington R.G."/>
            <person name="Eustaquio A.S."/>
        </authorList>
    </citation>
    <scope>NUCLEOTIDE SEQUENCE [LARGE SCALE GENOMIC DNA]</scope>
    <source>
        <strain evidence="1 2">RL17-374-BIF-D</strain>
    </source>
</reference>
<dbReference type="Gene3D" id="3.40.50.1100">
    <property type="match status" value="1"/>
</dbReference>
<proteinExistence type="predicted"/>
<dbReference type="EMBL" id="JAQQDB010000063">
    <property type="protein sequence ID" value="MFM0522913.1"/>
    <property type="molecule type" value="Genomic_DNA"/>
</dbReference>
<evidence type="ECO:0000313" key="2">
    <source>
        <dbReference type="Proteomes" id="UP001629462"/>
    </source>
</evidence>
<organism evidence="1 2">
    <name type="scientific">Caballeronia jiangsuensis</name>
    <dbReference type="NCBI Taxonomy" id="1458357"/>
    <lineage>
        <taxon>Bacteria</taxon>
        <taxon>Pseudomonadati</taxon>
        <taxon>Pseudomonadota</taxon>
        <taxon>Betaproteobacteria</taxon>
        <taxon>Burkholderiales</taxon>
        <taxon>Burkholderiaceae</taxon>
        <taxon>Caballeronia</taxon>
    </lineage>
</organism>
<accession>A0ABW9CYJ4</accession>
<dbReference type="InterPro" id="IPR036052">
    <property type="entry name" value="TrpB-like_PALP_sf"/>
</dbReference>